<evidence type="ECO:0000313" key="1">
    <source>
        <dbReference type="EMBL" id="AKH46236.1"/>
    </source>
</evidence>
<organism evidence="1">
    <name type="scientific">uncultured marine virus</name>
    <dbReference type="NCBI Taxonomy" id="186617"/>
    <lineage>
        <taxon>Viruses</taxon>
        <taxon>environmental samples</taxon>
    </lineage>
</organism>
<protein>
    <submittedName>
        <fullName evidence="1">Uncharacterized protein</fullName>
    </submittedName>
</protein>
<reference evidence="1" key="2">
    <citation type="submission" date="2015-03" db="EMBL/GenBank/DDBJ databases">
        <authorList>
            <person name="Chow C.-E.T."/>
            <person name="Winget D.M."/>
            <person name="White R.A.III."/>
            <person name="Hallam S.J."/>
            <person name="Suttle C.A."/>
        </authorList>
    </citation>
    <scope>NUCLEOTIDE SEQUENCE</scope>
    <source>
        <strain evidence="1">Anoxic3_5</strain>
    </source>
</reference>
<name>A0A0F7L5G3_9VIRU</name>
<sequence>MTLRSRLVLIAFHNDKYLKHHHPQKHYFQHKAGTLQPLFPCYWLCLLSKLETIPQ</sequence>
<accession>A0A0F7L5G3</accession>
<reference evidence="1" key="1">
    <citation type="journal article" date="2015" name="Front. Microbiol.">
        <title>Combining genomic sequencing methods to explore viral diversity and reveal potential virus-host interactions.</title>
        <authorList>
            <person name="Chow C.E."/>
            <person name="Winget D.M."/>
            <person name="White R.A.III."/>
            <person name="Hallam S.J."/>
            <person name="Suttle C.A."/>
        </authorList>
    </citation>
    <scope>NUCLEOTIDE SEQUENCE</scope>
    <source>
        <strain evidence="1">Anoxic3_5</strain>
    </source>
</reference>
<dbReference type="EMBL" id="KR029580">
    <property type="protein sequence ID" value="AKH46236.1"/>
    <property type="molecule type" value="Genomic_DNA"/>
</dbReference>
<proteinExistence type="predicted"/>